<protein>
    <recommendedName>
        <fullName evidence="1">Reverse transcriptase domain-containing protein</fullName>
    </recommendedName>
</protein>
<proteinExistence type="predicted"/>
<reference evidence="2" key="1">
    <citation type="journal article" date="2023" name="Plant J.">
        <title>Genome sequences and population genomics provide insights into the demographic history, inbreeding, and mutation load of two 'living fossil' tree species of Dipteronia.</title>
        <authorList>
            <person name="Feng Y."/>
            <person name="Comes H.P."/>
            <person name="Chen J."/>
            <person name="Zhu S."/>
            <person name="Lu R."/>
            <person name="Zhang X."/>
            <person name="Li P."/>
            <person name="Qiu J."/>
            <person name="Olsen K.M."/>
            <person name="Qiu Y."/>
        </authorList>
    </citation>
    <scope>NUCLEOTIDE SEQUENCE</scope>
    <source>
        <strain evidence="2">NBL</strain>
    </source>
</reference>
<keyword evidence="3" id="KW-1185">Reference proteome</keyword>
<evidence type="ECO:0000259" key="1">
    <source>
        <dbReference type="PROSITE" id="PS50878"/>
    </source>
</evidence>
<evidence type="ECO:0000313" key="3">
    <source>
        <dbReference type="Proteomes" id="UP001281410"/>
    </source>
</evidence>
<dbReference type="InterPro" id="IPR000477">
    <property type="entry name" value="RT_dom"/>
</dbReference>
<feature type="domain" description="Reverse transcriptase" evidence="1">
    <location>
        <begin position="1"/>
        <end position="89"/>
    </location>
</feature>
<name>A0AAE0AYQ8_9ROSI</name>
<dbReference type="Pfam" id="PF00078">
    <property type="entry name" value="RVT_1"/>
    <property type="match status" value="1"/>
</dbReference>
<dbReference type="EMBL" id="JANJYJ010000002">
    <property type="protein sequence ID" value="KAK3226753.1"/>
    <property type="molecule type" value="Genomic_DNA"/>
</dbReference>
<dbReference type="Proteomes" id="UP001281410">
    <property type="component" value="Unassembled WGS sequence"/>
</dbReference>
<accession>A0AAE0AYQ8</accession>
<dbReference type="AlphaFoldDB" id="A0AAE0AYQ8"/>
<organism evidence="2 3">
    <name type="scientific">Dipteronia sinensis</name>
    <dbReference type="NCBI Taxonomy" id="43782"/>
    <lineage>
        <taxon>Eukaryota</taxon>
        <taxon>Viridiplantae</taxon>
        <taxon>Streptophyta</taxon>
        <taxon>Embryophyta</taxon>
        <taxon>Tracheophyta</taxon>
        <taxon>Spermatophyta</taxon>
        <taxon>Magnoliopsida</taxon>
        <taxon>eudicotyledons</taxon>
        <taxon>Gunneridae</taxon>
        <taxon>Pentapetalae</taxon>
        <taxon>rosids</taxon>
        <taxon>malvids</taxon>
        <taxon>Sapindales</taxon>
        <taxon>Sapindaceae</taxon>
        <taxon>Hippocastanoideae</taxon>
        <taxon>Acereae</taxon>
        <taxon>Dipteronia</taxon>
    </lineage>
</organism>
<dbReference type="PROSITE" id="PS50878">
    <property type="entry name" value="RT_POL"/>
    <property type="match status" value="1"/>
</dbReference>
<evidence type="ECO:0000313" key="2">
    <source>
        <dbReference type="EMBL" id="KAK3226753.1"/>
    </source>
</evidence>
<gene>
    <name evidence="2" type="ORF">Dsin_006615</name>
</gene>
<sequence>MEQFGLEKGLRQGDLLSPFLFNIAIEGLHRLFEKSFELDLMIGVIFGDNDVHISHLQFVDDTMLFLQPGEDYLRNAKRILRCFELALSL</sequence>
<comment type="caution">
    <text evidence="2">The sequence shown here is derived from an EMBL/GenBank/DDBJ whole genome shotgun (WGS) entry which is preliminary data.</text>
</comment>